<evidence type="ECO:0000256" key="5">
    <source>
        <dbReference type="SAM" id="MobiDB-lite"/>
    </source>
</evidence>
<evidence type="ECO:0000259" key="6">
    <source>
        <dbReference type="PROSITE" id="PS50977"/>
    </source>
</evidence>
<feature type="region of interest" description="Disordered" evidence="5">
    <location>
        <begin position="1"/>
        <end position="22"/>
    </location>
</feature>
<keyword evidence="2 4" id="KW-0238">DNA-binding</keyword>
<dbReference type="GO" id="GO:0003700">
    <property type="term" value="F:DNA-binding transcription factor activity"/>
    <property type="evidence" value="ECO:0007669"/>
    <property type="project" value="TreeGrafter"/>
</dbReference>
<name>A0A1T3NU33_9ACTN</name>
<protein>
    <recommendedName>
        <fullName evidence="6">HTH tetR-type domain-containing protein</fullName>
    </recommendedName>
</protein>
<keyword evidence="1" id="KW-0805">Transcription regulation</keyword>
<evidence type="ECO:0000256" key="1">
    <source>
        <dbReference type="ARBA" id="ARBA00023015"/>
    </source>
</evidence>
<gene>
    <name evidence="7" type="ORF">B4N89_04480</name>
</gene>
<dbReference type="InterPro" id="IPR009057">
    <property type="entry name" value="Homeodomain-like_sf"/>
</dbReference>
<dbReference type="PANTHER" id="PTHR30055:SF146">
    <property type="entry name" value="HTH-TYPE TRANSCRIPTIONAL DUAL REGULATOR CECR"/>
    <property type="match status" value="1"/>
</dbReference>
<dbReference type="PROSITE" id="PS50977">
    <property type="entry name" value="HTH_TETR_2"/>
    <property type="match status" value="1"/>
</dbReference>
<dbReference type="GO" id="GO:0000976">
    <property type="term" value="F:transcription cis-regulatory region binding"/>
    <property type="evidence" value="ECO:0007669"/>
    <property type="project" value="TreeGrafter"/>
</dbReference>
<dbReference type="InterPro" id="IPR036271">
    <property type="entry name" value="Tet_transcr_reg_TetR-rel_C_sf"/>
</dbReference>
<evidence type="ECO:0000313" key="8">
    <source>
        <dbReference type="Proteomes" id="UP000190037"/>
    </source>
</evidence>
<keyword evidence="8" id="KW-1185">Reference proteome</keyword>
<dbReference type="SUPFAM" id="SSF46689">
    <property type="entry name" value="Homeodomain-like"/>
    <property type="match status" value="1"/>
</dbReference>
<dbReference type="PANTHER" id="PTHR30055">
    <property type="entry name" value="HTH-TYPE TRANSCRIPTIONAL REGULATOR RUTR"/>
    <property type="match status" value="1"/>
</dbReference>
<reference evidence="7 8" key="1">
    <citation type="submission" date="2017-03" db="EMBL/GenBank/DDBJ databases">
        <title>Draft genome sequence of Streptomyces scabrisporus NF3, endophyte isolated from Amphipterygium adstringens.</title>
        <authorList>
            <person name="Vazquez M."/>
            <person name="Ceapa C.D."/>
            <person name="Rodriguez Luna D."/>
            <person name="Sanchez Esquivel S."/>
        </authorList>
    </citation>
    <scope>NUCLEOTIDE SEQUENCE [LARGE SCALE GENOMIC DNA]</scope>
    <source>
        <strain evidence="7 8">NF3</strain>
    </source>
</reference>
<dbReference type="EMBL" id="MWQN01000001">
    <property type="protein sequence ID" value="OPC80298.1"/>
    <property type="molecule type" value="Genomic_DNA"/>
</dbReference>
<dbReference type="AlphaFoldDB" id="A0A1T3NU33"/>
<evidence type="ECO:0000256" key="2">
    <source>
        <dbReference type="ARBA" id="ARBA00023125"/>
    </source>
</evidence>
<dbReference type="Proteomes" id="UP000190037">
    <property type="component" value="Unassembled WGS sequence"/>
</dbReference>
<dbReference type="Gene3D" id="1.10.357.10">
    <property type="entry name" value="Tetracycline Repressor, domain 2"/>
    <property type="match status" value="1"/>
</dbReference>
<evidence type="ECO:0000256" key="4">
    <source>
        <dbReference type="PROSITE-ProRule" id="PRU00335"/>
    </source>
</evidence>
<feature type="DNA-binding region" description="H-T-H motif" evidence="4">
    <location>
        <begin position="48"/>
        <end position="67"/>
    </location>
</feature>
<organism evidence="7 8">
    <name type="scientific">Embleya scabrispora</name>
    <dbReference type="NCBI Taxonomy" id="159449"/>
    <lineage>
        <taxon>Bacteria</taxon>
        <taxon>Bacillati</taxon>
        <taxon>Actinomycetota</taxon>
        <taxon>Actinomycetes</taxon>
        <taxon>Kitasatosporales</taxon>
        <taxon>Streptomycetaceae</taxon>
        <taxon>Embleya</taxon>
    </lineage>
</organism>
<dbReference type="OrthoDB" id="7186128at2"/>
<dbReference type="FunFam" id="1.10.10.60:FF:000141">
    <property type="entry name" value="TetR family transcriptional regulator"/>
    <property type="match status" value="1"/>
</dbReference>
<accession>A0A1T3NU33</accession>
<dbReference type="SUPFAM" id="SSF48498">
    <property type="entry name" value="Tetracyclin repressor-like, C-terminal domain"/>
    <property type="match status" value="1"/>
</dbReference>
<keyword evidence="3" id="KW-0804">Transcription</keyword>
<sequence>MVEETKRSTTPPPAAPGPAATRGRIDKRRAILAAAEAVFTREGYTLAGIDAIAAEAGVSKPTIYNHLGGKDNLFRTVVVEAAIESSGRILAALEAFPTDAEELHPRLTAIAHRVVQCQAGEKGWALQRLVYAEAARFPDLYDTIREGGTVRIVEALAGRLARLAHGGHLDIDDPVTAANQFLALISGDLPTLTALGTRPVDDAALHRAVTAGVTTFLRAFTPRAEPAGTPASVAGEDTRASGPVTAPPRR</sequence>
<proteinExistence type="predicted"/>
<dbReference type="Gene3D" id="1.10.10.60">
    <property type="entry name" value="Homeodomain-like"/>
    <property type="match status" value="1"/>
</dbReference>
<dbReference type="InterPro" id="IPR001647">
    <property type="entry name" value="HTH_TetR"/>
</dbReference>
<evidence type="ECO:0000256" key="3">
    <source>
        <dbReference type="ARBA" id="ARBA00023163"/>
    </source>
</evidence>
<dbReference type="Pfam" id="PF00440">
    <property type="entry name" value="TetR_N"/>
    <property type="match status" value="1"/>
</dbReference>
<comment type="caution">
    <text evidence="7">The sequence shown here is derived from an EMBL/GenBank/DDBJ whole genome shotgun (WGS) entry which is preliminary data.</text>
</comment>
<dbReference type="InterPro" id="IPR050109">
    <property type="entry name" value="HTH-type_TetR-like_transc_reg"/>
</dbReference>
<dbReference type="Pfam" id="PF14246">
    <property type="entry name" value="TetR_C_7"/>
    <property type="match status" value="1"/>
</dbReference>
<evidence type="ECO:0000313" key="7">
    <source>
        <dbReference type="EMBL" id="OPC80298.1"/>
    </source>
</evidence>
<dbReference type="PRINTS" id="PR00455">
    <property type="entry name" value="HTHTETR"/>
</dbReference>
<dbReference type="RefSeq" id="WP_078974559.1">
    <property type="nucleotide sequence ID" value="NZ_MWQN01000001.1"/>
</dbReference>
<dbReference type="InterPro" id="IPR039536">
    <property type="entry name" value="TetR_C_Proteobacteria"/>
</dbReference>
<feature type="region of interest" description="Disordered" evidence="5">
    <location>
        <begin position="225"/>
        <end position="250"/>
    </location>
</feature>
<dbReference type="GO" id="GO:0045892">
    <property type="term" value="P:negative regulation of DNA-templated transcription"/>
    <property type="evidence" value="ECO:0007669"/>
    <property type="project" value="UniProtKB-ARBA"/>
</dbReference>
<feature type="domain" description="HTH tetR-type" evidence="6">
    <location>
        <begin position="25"/>
        <end position="85"/>
    </location>
</feature>